<dbReference type="PANTHER" id="PTHR46384:SF1">
    <property type="entry name" value="MOTILE SPERM DOMAIN-CONTAINING PROTEIN 2"/>
    <property type="match status" value="1"/>
</dbReference>
<dbReference type="AlphaFoldDB" id="R7T8I6"/>
<dbReference type="InterPro" id="IPR053012">
    <property type="entry name" value="ER-organelle_contact"/>
</dbReference>
<dbReference type="SUPFAM" id="SSF52087">
    <property type="entry name" value="CRAL/TRIO domain"/>
    <property type="match status" value="1"/>
</dbReference>
<dbReference type="GO" id="GO:0012505">
    <property type="term" value="C:endomembrane system"/>
    <property type="evidence" value="ECO:0007669"/>
    <property type="project" value="TreeGrafter"/>
</dbReference>
<dbReference type="GO" id="GO:0140284">
    <property type="term" value="C:endoplasmic reticulum-endosome membrane contact site"/>
    <property type="evidence" value="ECO:0007669"/>
    <property type="project" value="TreeGrafter"/>
</dbReference>
<evidence type="ECO:0000313" key="3">
    <source>
        <dbReference type="EnsemblMetazoa" id="CapteP198364"/>
    </source>
</evidence>
<sequence>MAELNPKPEEVLPKIGDLRSSFATKFKAEIDSGAFDARDVSRLQKDDQYAACFLRTLKSRGDVGKALEVVADAFKFRKEIGINDLASFKWPEELMAKKAIYYKGFDTKGHPICKYCDELVYINVKENSATKEQQQDLRKFIAYNFEQHHSKHPEQMCVVLMDMSGAGVSNMNLDITKFIITCFTTYFPAYLAYMINYEMPMLLGATWSVVSAFLSSDQKKKLLMINKKQIKDYIPAEHLWDHMK</sequence>
<dbReference type="CDD" id="cd00170">
    <property type="entry name" value="SEC14"/>
    <property type="match status" value="1"/>
</dbReference>
<dbReference type="PROSITE" id="PS50191">
    <property type="entry name" value="CRAL_TRIO"/>
    <property type="match status" value="1"/>
</dbReference>
<feature type="domain" description="CRAL-TRIO" evidence="1">
    <location>
        <begin position="90"/>
        <end position="244"/>
    </location>
</feature>
<reference evidence="3" key="3">
    <citation type="submission" date="2015-06" db="UniProtKB">
        <authorList>
            <consortium name="EnsemblMetazoa"/>
        </authorList>
    </citation>
    <scope>IDENTIFICATION</scope>
</reference>
<dbReference type="EMBL" id="AMQN01014620">
    <property type="status" value="NOT_ANNOTATED_CDS"/>
    <property type="molecule type" value="Genomic_DNA"/>
</dbReference>
<dbReference type="InterPro" id="IPR036865">
    <property type="entry name" value="CRAL-TRIO_dom_sf"/>
</dbReference>
<proteinExistence type="predicted"/>
<dbReference type="Pfam" id="PF00650">
    <property type="entry name" value="CRAL_TRIO"/>
    <property type="match status" value="1"/>
</dbReference>
<evidence type="ECO:0000313" key="2">
    <source>
        <dbReference type="EMBL" id="ELT89950.1"/>
    </source>
</evidence>
<dbReference type="HOGENOM" id="CLU_014001_7_1_1"/>
<evidence type="ECO:0000313" key="4">
    <source>
        <dbReference type="Proteomes" id="UP000014760"/>
    </source>
</evidence>
<reference evidence="2 4" key="2">
    <citation type="journal article" date="2013" name="Nature">
        <title>Insights into bilaterian evolution from three spiralian genomes.</title>
        <authorList>
            <person name="Simakov O."/>
            <person name="Marletaz F."/>
            <person name="Cho S.J."/>
            <person name="Edsinger-Gonzales E."/>
            <person name="Havlak P."/>
            <person name="Hellsten U."/>
            <person name="Kuo D.H."/>
            <person name="Larsson T."/>
            <person name="Lv J."/>
            <person name="Arendt D."/>
            <person name="Savage R."/>
            <person name="Osoegawa K."/>
            <person name="de Jong P."/>
            <person name="Grimwood J."/>
            <person name="Chapman J.A."/>
            <person name="Shapiro H."/>
            <person name="Aerts A."/>
            <person name="Otillar R.P."/>
            <person name="Terry A.Y."/>
            <person name="Boore J.L."/>
            <person name="Grigoriev I.V."/>
            <person name="Lindberg D.R."/>
            <person name="Seaver E.C."/>
            <person name="Weisblat D.A."/>
            <person name="Putnam N.H."/>
            <person name="Rokhsar D.S."/>
        </authorList>
    </citation>
    <scope>NUCLEOTIDE SEQUENCE</scope>
    <source>
        <strain evidence="2 4">I ESC-2004</strain>
    </source>
</reference>
<dbReference type="PANTHER" id="PTHR46384">
    <property type="entry name" value="MOTILE SPERM DOMAIN-CONTAINING PROTEIN 2"/>
    <property type="match status" value="1"/>
</dbReference>
<dbReference type="Gene3D" id="3.40.525.10">
    <property type="entry name" value="CRAL-TRIO lipid binding domain"/>
    <property type="match status" value="1"/>
</dbReference>
<protein>
    <recommendedName>
        <fullName evidence="1">CRAL-TRIO domain-containing protein</fullName>
    </recommendedName>
</protein>
<name>R7T8I6_CAPTE</name>
<dbReference type="Proteomes" id="UP000014760">
    <property type="component" value="Unassembled WGS sequence"/>
</dbReference>
<dbReference type="EMBL" id="KB311106">
    <property type="protein sequence ID" value="ELT89950.1"/>
    <property type="molecule type" value="Genomic_DNA"/>
</dbReference>
<dbReference type="STRING" id="283909.R7T8I6"/>
<dbReference type="EnsemblMetazoa" id="CapteT198364">
    <property type="protein sequence ID" value="CapteP198364"/>
    <property type="gene ID" value="CapteG198364"/>
</dbReference>
<reference evidence="4" key="1">
    <citation type="submission" date="2012-12" db="EMBL/GenBank/DDBJ databases">
        <authorList>
            <person name="Hellsten U."/>
            <person name="Grimwood J."/>
            <person name="Chapman J.A."/>
            <person name="Shapiro H."/>
            <person name="Aerts A."/>
            <person name="Otillar R.P."/>
            <person name="Terry A.Y."/>
            <person name="Boore J.L."/>
            <person name="Simakov O."/>
            <person name="Marletaz F."/>
            <person name="Cho S.-J."/>
            <person name="Edsinger-Gonzales E."/>
            <person name="Havlak P."/>
            <person name="Kuo D.-H."/>
            <person name="Larsson T."/>
            <person name="Lv J."/>
            <person name="Arendt D."/>
            <person name="Savage R."/>
            <person name="Osoegawa K."/>
            <person name="de Jong P."/>
            <person name="Lindberg D.R."/>
            <person name="Seaver E.C."/>
            <person name="Weisblat D.A."/>
            <person name="Putnam N.H."/>
            <person name="Grigoriev I.V."/>
            <person name="Rokhsar D.S."/>
        </authorList>
    </citation>
    <scope>NUCLEOTIDE SEQUENCE</scope>
    <source>
        <strain evidence="4">I ESC-2004</strain>
    </source>
</reference>
<dbReference type="FunCoup" id="R7T8I6">
    <property type="interactions" value="12"/>
</dbReference>
<accession>R7T8I6</accession>
<organism evidence="2">
    <name type="scientific">Capitella teleta</name>
    <name type="common">Polychaete worm</name>
    <dbReference type="NCBI Taxonomy" id="283909"/>
    <lineage>
        <taxon>Eukaryota</taxon>
        <taxon>Metazoa</taxon>
        <taxon>Spiralia</taxon>
        <taxon>Lophotrochozoa</taxon>
        <taxon>Annelida</taxon>
        <taxon>Polychaeta</taxon>
        <taxon>Sedentaria</taxon>
        <taxon>Scolecida</taxon>
        <taxon>Capitellidae</taxon>
        <taxon>Capitella</taxon>
    </lineage>
</organism>
<dbReference type="OMA" id="YFRANIH"/>
<dbReference type="OrthoDB" id="75724at2759"/>
<gene>
    <name evidence="2" type="ORF">CAPTEDRAFT_198364</name>
</gene>
<keyword evidence="4" id="KW-1185">Reference proteome</keyword>
<evidence type="ECO:0000259" key="1">
    <source>
        <dbReference type="PROSITE" id="PS50191"/>
    </source>
</evidence>
<dbReference type="InterPro" id="IPR001251">
    <property type="entry name" value="CRAL-TRIO_dom"/>
</dbReference>